<dbReference type="HOGENOM" id="CLU_023417_1_0_1"/>
<protein>
    <recommendedName>
        <fullName evidence="6">Zn(2)-C6 fungal-type domain-containing protein</fullName>
    </recommendedName>
</protein>
<dbReference type="OrthoDB" id="1919336at2759"/>
<dbReference type="STRING" id="1388766.A0A017SN81"/>
<dbReference type="Pfam" id="PF11951">
    <property type="entry name" value="Fungal_trans_2"/>
    <property type="match status" value="1"/>
</dbReference>
<keyword evidence="4" id="KW-0804">Transcription</keyword>
<organism evidence="7 8">
    <name type="scientific">Aspergillus ruber (strain CBS 135680)</name>
    <dbReference type="NCBI Taxonomy" id="1388766"/>
    <lineage>
        <taxon>Eukaryota</taxon>
        <taxon>Fungi</taxon>
        <taxon>Dikarya</taxon>
        <taxon>Ascomycota</taxon>
        <taxon>Pezizomycotina</taxon>
        <taxon>Eurotiomycetes</taxon>
        <taxon>Eurotiomycetidae</taxon>
        <taxon>Eurotiales</taxon>
        <taxon>Aspergillaceae</taxon>
        <taxon>Aspergillus</taxon>
        <taxon>Aspergillus subgen. Aspergillus</taxon>
    </lineage>
</organism>
<dbReference type="PANTHER" id="PTHR37534:SF46">
    <property type="entry name" value="ZN(II)2CYS6 TRANSCRIPTION FACTOR (EUROFUNG)"/>
    <property type="match status" value="1"/>
</dbReference>
<dbReference type="GO" id="GO:0005634">
    <property type="term" value="C:nucleus"/>
    <property type="evidence" value="ECO:0007669"/>
    <property type="project" value="UniProtKB-SubCell"/>
</dbReference>
<proteinExistence type="predicted"/>
<dbReference type="InterPro" id="IPR021858">
    <property type="entry name" value="Fun_TF"/>
</dbReference>
<dbReference type="GO" id="GO:0000981">
    <property type="term" value="F:DNA-binding transcription factor activity, RNA polymerase II-specific"/>
    <property type="evidence" value="ECO:0007669"/>
    <property type="project" value="InterPro"/>
</dbReference>
<evidence type="ECO:0000313" key="7">
    <source>
        <dbReference type="EMBL" id="EYE98438.1"/>
    </source>
</evidence>
<dbReference type="GO" id="GO:0003677">
    <property type="term" value="F:DNA binding"/>
    <property type="evidence" value="ECO:0007669"/>
    <property type="project" value="UniProtKB-KW"/>
</dbReference>
<dbReference type="SMART" id="SM00066">
    <property type="entry name" value="GAL4"/>
    <property type="match status" value="1"/>
</dbReference>
<comment type="subcellular location">
    <subcellularLocation>
        <location evidence="1">Nucleus</location>
    </subcellularLocation>
</comment>
<dbReference type="GeneID" id="63698831"/>
<dbReference type="Proteomes" id="UP000019804">
    <property type="component" value="Unassembled WGS sequence"/>
</dbReference>
<evidence type="ECO:0000256" key="1">
    <source>
        <dbReference type="ARBA" id="ARBA00004123"/>
    </source>
</evidence>
<evidence type="ECO:0000256" key="4">
    <source>
        <dbReference type="ARBA" id="ARBA00023163"/>
    </source>
</evidence>
<dbReference type="PROSITE" id="PS50048">
    <property type="entry name" value="ZN2_CY6_FUNGAL_2"/>
    <property type="match status" value="1"/>
</dbReference>
<gene>
    <name evidence="7" type="ORF">EURHEDRAFT_447990</name>
</gene>
<keyword evidence="3" id="KW-0238">DNA-binding</keyword>
<name>A0A017SN81_ASPRC</name>
<keyword evidence="2" id="KW-0805">Transcription regulation</keyword>
<evidence type="ECO:0000256" key="2">
    <source>
        <dbReference type="ARBA" id="ARBA00023015"/>
    </source>
</evidence>
<evidence type="ECO:0000313" key="8">
    <source>
        <dbReference type="Proteomes" id="UP000019804"/>
    </source>
</evidence>
<dbReference type="AlphaFoldDB" id="A0A017SN81"/>
<feature type="domain" description="Zn(2)-C6 fungal-type" evidence="6">
    <location>
        <begin position="23"/>
        <end position="53"/>
    </location>
</feature>
<keyword evidence="5" id="KW-0539">Nucleus</keyword>
<dbReference type="Gene3D" id="4.10.240.10">
    <property type="entry name" value="Zn(2)-C6 fungal-type DNA-binding domain"/>
    <property type="match status" value="1"/>
</dbReference>
<dbReference type="SUPFAM" id="SSF57701">
    <property type="entry name" value="Zn2/Cys6 DNA-binding domain"/>
    <property type="match status" value="1"/>
</dbReference>
<dbReference type="RefSeq" id="XP_040642126.1">
    <property type="nucleotide sequence ID" value="XM_040783707.1"/>
</dbReference>
<dbReference type="EMBL" id="KK088413">
    <property type="protein sequence ID" value="EYE98438.1"/>
    <property type="molecule type" value="Genomic_DNA"/>
</dbReference>
<sequence>MDNQKKHYRQPRRRPAHLRTKTGCLTCGKRKKKCDETPETCTNCSRGNHTCAWPSESSCGEPSKLRHVASPTNQGATPEELTLSPCTIETTFHIEFNGNLRHARKGMEMANPCIYTQSPFISYSPVISRESIPLFEFLRAAFLPTLIHPMAHPATVEFVKQENLQSASSTPFLMHALLACCGAEFPAEDMRYHRIAERHYAKAIGGLREHLDSGTDSTVRPIVLLMAVIVLCIYERSKPRLSRGVDVHLLGAAQLIQLHLKQEKTCVLSKSDTTMLHLMLEAFIFHATTSIPFQQPFVQSAVIDSTFPLAERALEESSHRSETCLYVSSIIAVRPKLFGYIREIVLMHQKHSVEGVDILRCYELERILDYWDGALIMNRTPFPRSPSYHGARPDPFSLGPRLYILASRILLRHLISFSSSSTSITIHTDTHIPSLVSNGIFLITQLQPSTDYYAEYYCWPILVVGISTVDRLDRECLLSQVMAFWKATRNGTMRRLVDILTRYWGDGHMSVNVSDMEVFLD</sequence>
<reference evidence="8" key="1">
    <citation type="journal article" date="2014" name="Nat. Commun.">
        <title>Genomic adaptations of the halophilic Dead Sea filamentous fungus Eurotium rubrum.</title>
        <authorList>
            <person name="Kis-Papo T."/>
            <person name="Weig A.R."/>
            <person name="Riley R."/>
            <person name="Persoh D."/>
            <person name="Salamov A."/>
            <person name="Sun H."/>
            <person name="Lipzen A."/>
            <person name="Wasser S.P."/>
            <person name="Rambold G."/>
            <person name="Grigoriev I.V."/>
            <person name="Nevo E."/>
        </authorList>
    </citation>
    <scope>NUCLEOTIDE SEQUENCE [LARGE SCALE GENOMIC DNA]</scope>
    <source>
        <strain evidence="8">CBS 135680</strain>
    </source>
</reference>
<dbReference type="PANTHER" id="PTHR37534">
    <property type="entry name" value="TRANSCRIPTIONAL ACTIVATOR PROTEIN UGA3"/>
    <property type="match status" value="1"/>
</dbReference>
<dbReference type="InterPro" id="IPR001138">
    <property type="entry name" value="Zn2Cys6_DnaBD"/>
</dbReference>
<keyword evidence="8" id="KW-1185">Reference proteome</keyword>
<evidence type="ECO:0000256" key="3">
    <source>
        <dbReference type="ARBA" id="ARBA00023125"/>
    </source>
</evidence>
<accession>A0A017SN81</accession>
<dbReference type="GO" id="GO:0008270">
    <property type="term" value="F:zinc ion binding"/>
    <property type="evidence" value="ECO:0007669"/>
    <property type="project" value="InterPro"/>
</dbReference>
<evidence type="ECO:0000256" key="5">
    <source>
        <dbReference type="ARBA" id="ARBA00023242"/>
    </source>
</evidence>
<dbReference type="CDD" id="cd00067">
    <property type="entry name" value="GAL4"/>
    <property type="match status" value="1"/>
</dbReference>
<evidence type="ECO:0000259" key="6">
    <source>
        <dbReference type="PROSITE" id="PS50048"/>
    </source>
</evidence>
<dbReference type="InterPro" id="IPR036864">
    <property type="entry name" value="Zn2-C6_fun-type_DNA-bd_sf"/>
</dbReference>